<reference evidence="3" key="1">
    <citation type="submission" date="2016-06" db="UniProtKB">
        <authorList>
            <consortium name="WormBaseParasite"/>
        </authorList>
    </citation>
    <scope>IDENTIFICATION</scope>
</reference>
<dbReference type="EMBL" id="UZAJ01040525">
    <property type="protein sequence ID" value="VDP15231.1"/>
    <property type="molecule type" value="Genomic_DNA"/>
</dbReference>
<sequence>MSEANVQLLYLSDGDAVCVHLWLKIQDRTGRYTDTELPEPIQEQEQHHLYTKQPLPSHINDIFKKQLTN</sequence>
<protein>
    <submittedName>
        <fullName evidence="1 3">Uncharacterized protein</fullName>
    </submittedName>
</protein>
<evidence type="ECO:0000313" key="1">
    <source>
        <dbReference type="EMBL" id="VDP15231.1"/>
    </source>
</evidence>
<keyword evidence="2" id="KW-1185">Reference proteome</keyword>
<accession>A0A183I2N9</accession>
<dbReference type="AlphaFoldDB" id="A0A183I2N9"/>
<gene>
    <name evidence="1" type="ORF">OFLC_LOCUS14001</name>
</gene>
<evidence type="ECO:0000313" key="2">
    <source>
        <dbReference type="Proteomes" id="UP000267606"/>
    </source>
</evidence>
<dbReference type="WBParaSite" id="OFLC_0001400201-mRNA-1">
    <property type="protein sequence ID" value="OFLC_0001400201-mRNA-1"/>
    <property type="gene ID" value="OFLC_0001400201"/>
</dbReference>
<proteinExistence type="predicted"/>
<reference evidence="1 2" key="2">
    <citation type="submission" date="2018-11" db="EMBL/GenBank/DDBJ databases">
        <authorList>
            <consortium name="Pathogen Informatics"/>
        </authorList>
    </citation>
    <scope>NUCLEOTIDE SEQUENCE [LARGE SCALE GENOMIC DNA]</scope>
</reference>
<organism evidence="3">
    <name type="scientific">Onchocerca flexuosa</name>
    <dbReference type="NCBI Taxonomy" id="387005"/>
    <lineage>
        <taxon>Eukaryota</taxon>
        <taxon>Metazoa</taxon>
        <taxon>Ecdysozoa</taxon>
        <taxon>Nematoda</taxon>
        <taxon>Chromadorea</taxon>
        <taxon>Rhabditida</taxon>
        <taxon>Spirurina</taxon>
        <taxon>Spiruromorpha</taxon>
        <taxon>Filarioidea</taxon>
        <taxon>Onchocercidae</taxon>
        <taxon>Onchocerca</taxon>
    </lineage>
</organism>
<name>A0A183I2N9_9BILA</name>
<evidence type="ECO:0000313" key="3">
    <source>
        <dbReference type="WBParaSite" id="OFLC_0001400201-mRNA-1"/>
    </source>
</evidence>
<dbReference type="Proteomes" id="UP000267606">
    <property type="component" value="Unassembled WGS sequence"/>
</dbReference>